<evidence type="ECO:0000313" key="3">
    <source>
        <dbReference type="EMBL" id="MFC3207699.1"/>
    </source>
</evidence>
<dbReference type="PANTHER" id="PTHR33755:SF6">
    <property type="entry name" value="PLASMID STABILIZATION SYSTEM PROTEIN"/>
    <property type="match status" value="1"/>
</dbReference>
<dbReference type="InterPro" id="IPR035093">
    <property type="entry name" value="RelE/ParE_toxin_dom_sf"/>
</dbReference>
<evidence type="ECO:0000256" key="2">
    <source>
        <dbReference type="ARBA" id="ARBA00022649"/>
    </source>
</evidence>
<keyword evidence="4" id="KW-1185">Reference proteome</keyword>
<comment type="similarity">
    <text evidence="1">Belongs to the RelE toxin family.</text>
</comment>
<dbReference type="InterPro" id="IPR051803">
    <property type="entry name" value="TA_system_RelE-like_toxin"/>
</dbReference>
<dbReference type="Gene3D" id="3.30.2310.20">
    <property type="entry name" value="RelE-like"/>
    <property type="match status" value="1"/>
</dbReference>
<keyword evidence="2" id="KW-1277">Toxin-antitoxin system</keyword>
<sequence length="97" mass="11040">MRLAAVVFTPAAERDLDDIWWEIAQHNLLAADGTIDTIRERTEQLARFPNSGHLRPEIAASARFLTEGNYLILYTVKQRQVDIIRIVHGARDLTSLL</sequence>
<accession>A0ABV7KBJ1</accession>
<dbReference type="EMBL" id="JBHRTK010000015">
    <property type="protein sequence ID" value="MFC3207699.1"/>
    <property type="molecule type" value="Genomic_DNA"/>
</dbReference>
<comment type="caution">
    <text evidence="3">The sequence shown here is derived from an EMBL/GenBank/DDBJ whole genome shotgun (WGS) entry which is preliminary data.</text>
</comment>
<dbReference type="Pfam" id="PF05016">
    <property type="entry name" value="ParE_toxin"/>
    <property type="match status" value="1"/>
</dbReference>
<reference evidence="4" key="1">
    <citation type="journal article" date="2019" name="Int. J. Syst. Evol. Microbiol.">
        <title>The Global Catalogue of Microorganisms (GCM) 10K type strain sequencing project: providing services to taxonomists for standard genome sequencing and annotation.</title>
        <authorList>
            <consortium name="The Broad Institute Genomics Platform"/>
            <consortium name="The Broad Institute Genome Sequencing Center for Infectious Disease"/>
            <person name="Wu L."/>
            <person name="Ma J."/>
        </authorList>
    </citation>
    <scope>NUCLEOTIDE SEQUENCE [LARGE SCALE GENOMIC DNA]</scope>
    <source>
        <strain evidence="4">KCTC 52165</strain>
    </source>
</reference>
<evidence type="ECO:0000256" key="1">
    <source>
        <dbReference type="ARBA" id="ARBA00006226"/>
    </source>
</evidence>
<organism evidence="3 4">
    <name type="scientific">Aquamicrobium soli</name>
    <dbReference type="NCBI Taxonomy" id="1811518"/>
    <lineage>
        <taxon>Bacteria</taxon>
        <taxon>Pseudomonadati</taxon>
        <taxon>Pseudomonadota</taxon>
        <taxon>Alphaproteobacteria</taxon>
        <taxon>Hyphomicrobiales</taxon>
        <taxon>Phyllobacteriaceae</taxon>
        <taxon>Aquamicrobium</taxon>
    </lineage>
</organism>
<dbReference type="RefSeq" id="WP_378222096.1">
    <property type="nucleotide sequence ID" value="NZ_JBHRTK010000015.1"/>
</dbReference>
<gene>
    <name evidence="3" type="ORF">ACFOHJ_15845</name>
</gene>
<dbReference type="InterPro" id="IPR007712">
    <property type="entry name" value="RelE/ParE_toxin"/>
</dbReference>
<dbReference type="PANTHER" id="PTHR33755">
    <property type="entry name" value="TOXIN PARE1-RELATED"/>
    <property type="match status" value="1"/>
</dbReference>
<proteinExistence type="inferred from homology"/>
<name>A0ABV7KBJ1_9HYPH</name>
<dbReference type="Proteomes" id="UP001595583">
    <property type="component" value="Unassembled WGS sequence"/>
</dbReference>
<evidence type="ECO:0000313" key="4">
    <source>
        <dbReference type="Proteomes" id="UP001595583"/>
    </source>
</evidence>
<protein>
    <submittedName>
        <fullName evidence="3">Type II toxin-antitoxin system RelE/ParE family toxin</fullName>
    </submittedName>
</protein>